<feature type="transmembrane region" description="Helical" evidence="1">
    <location>
        <begin position="196"/>
        <end position="219"/>
    </location>
</feature>
<accession>A0A1T4L887</accession>
<evidence type="ECO:0000256" key="1">
    <source>
        <dbReference type="SAM" id="Phobius"/>
    </source>
</evidence>
<dbReference type="RefSeq" id="WP_078711215.1">
    <property type="nucleotide sequence ID" value="NZ_FUWY01000002.1"/>
</dbReference>
<dbReference type="NCBIfam" id="NF037962">
    <property type="entry name" value="arsenic_eff"/>
    <property type="match status" value="1"/>
</dbReference>
<feature type="transmembrane region" description="Helical" evidence="1">
    <location>
        <begin position="74"/>
        <end position="92"/>
    </location>
</feature>
<dbReference type="InterPro" id="IPR021552">
    <property type="entry name" value="ArsP_2"/>
</dbReference>
<dbReference type="Proteomes" id="UP000243297">
    <property type="component" value="Unassembled WGS sequence"/>
</dbReference>
<feature type="transmembrane region" description="Helical" evidence="1">
    <location>
        <begin position="225"/>
        <end position="246"/>
    </location>
</feature>
<keyword evidence="1" id="KW-0472">Membrane</keyword>
<keyword evidence="1" id="KW-0812">Transmembrane</keyword>
<evidence type="ECO:0000313" key="2">
    <source>
        <dbReference type="EMBL" id="SJZ50843.1"/>
    </source>
</evidence>
<evidence type="ECO:0000313" key="3">
    <source>
        <dbReference type="Proteomes" id="UP000243297"/>
    </source>
</evidence>
<keyword evidence="3" id="KW-1185">Reference proteome</keyword>
<feature type="transmembrane region" description="Helical" evidence="1">
    <location>
        <begin position="164"/>
        <end position="184"/>
    </location>
</feature>
<protein>
    <recommendedName>
        <fullName evidence="4">Permease</fullName>
    </recommendedName>
</protein>
<dbReference type="OrthoDB" id="9783550at2"/>
<evidence type="ECO:0008006" key="4">
    <source>
        <dbReference type="Google" id="ProtNLM"/>
    </source>
</evidence>
<proteinExistence type="predicted"/>
<sequence>MELILDAIIDTLKIMPFLFVTYLVIEWIEHKASDKIAIGIQKSAKFGPLLGSAAGLLPQCGFSSIASTLYVTRVLTLGTLVSIYLATSDEMLPIMISNSAPFDLILKVLGIKFVVGMVVGYIIDFVSRKTKKEEMHIDAFCEEEDCNCDEDGILVSALKHTLKISFYILIVTYLLNVVIASVHLEQLLVVSPTLTVFISAIIGLIPNCAASIVLTELYLEGVLSFGAMMAGLLTNAGVGLLVLFRINKNMKENMKIIAILLFVGIVVGLLI</sequence>
<gene>
    <name evidence="2" type="ORF">SAMN02745191_0782</name>
</gene>
<dbReference type="AlphaFoldDB" id="A0A1T4L887"/>
<dbReference type="STRING" id="118967.SAMN02745191_0782"/>
<dbReference type="EMBL" id="FUWY01000002">
    <property type="protein sequence ID" value="SJZ50843.1"/>
    <property type="molecule type" value="Genomic_DNA"/>
</dbReference>
<dbReference type="Pfam" id="PF11449">
    <property type="entry name" value="ArsP_2"/>
    <property type="match status" value="1"/>
</dbReference>
<feature type="transmembrane region" description="Helical" evidence="1">
    <location>
        <begin position="253"/>
        <end position="270"/>
    </location>
</feature>
<feature type="transmembrane region" description="Helical" evidence="1">
    <location>
        <begin position="104"/>
        <end position="123"/>
    </location>
</feature>
<keyword evidence="1" id="KW-1133">Transmembrane helix</keyword>
<name>A0A1T4L887_9FIRM</name>
<reference evidence="3" key="1">
    <citation type="submission" date="2017-02" db="EMBL/GenBank/DDBJ databases">
        <authorList>
            <person name="Varghese N."/>
            <person name="Submissions S."/>
        </authorList>
    </citation>
    <scope>NUCLEOTIDE SEQUENCE [LARGE SCALE GENOMIC DNA]</scope>
    <source>
        <strain evidence="3">ATCC 25662</strain>
    </source>
</reference>
<organism evidence="2 3">
    <name type="scientific">Anaerorhabdus furcosa</name>
    <dbReference type="NCBI Taxonomy" id="118967"/>
    <lineage>
        <taxon>Bacteria</taxon>
        <taxon>Bacillati</taxon>
        <taxon>Bacillota</taxon>
        <taxon>Erysipelotrichia</taxon>
        <taxon>Erysipelotrichales</taxon>
        <taxon>Erysipelotrichaceae</taxon>
        <taxon>Anaerorhabdus</taxon>
    </lineage>
</organism>